<name>A0A1M4Y445_9BACL</name>
<feature type="transmembrane region" description="Helical" evidence="8">
    <location>
        <begin position="191"/>
        <end position="212"/>
    </location>
</feature>
<accession>A0A1M4Y445</accession>
<keyword evidence="7 8" id="KW-0472">Membrane</keyword>
<comment type="similarity">
    <text evidence="2">Belongs to the amino acid-polyamine-organocation (APC) superfamily. Spore germination protein (SGP) (TC 2.A.3.9) family.</text>
</comment>
<comment type="subcellular location">
    <subcellularLocation>
        <location evidence="1">Membrane</location>
        <topology evidence="1">Multi-pass membrane protein</topology>
    </subcellularLocation>
</comment>
<keyword evidence="4" id="KW-0309">Germination</keyword>
<evidence type="ECO:0000256" key="3">
    <source>
        <dbReference type="ARBA" id="ARBA00022448"/>
    </source>
</evidence>
<keyword evidence="3" id="KW-0813">Transport</keyword>
<gene>
    <name evidence="9" type="ORF">SAMN05444392_10634</name>
</gene>
<evidence type="ECO:0000256" key="6">
    <source>
        <dbReference type="ARBA" id="ARBA00022989"/>
    </source>
</evidence>
<dbReference type="Pfam" id="PF03845">
    <property type="entry name" value="Spore_permease"/>
    <property type="match status" value="1"/>
</dbReference>
<dbReference type="Proteomes" id="UP000184476">
    <property type="component" value="Unassembled WGS sequence"/>
</dbReference>
<keyword evidence="6 8" id="KW-1133">Transmembrane helix</keyword>
<reference evidence="9 10" key="1">
    <citation type="submission" date="2016-11" db="EMBL/GenBank/DDBJ databases">
        <authorList>
            <person name="Jaros S."/>
            <person name="Januszkiewicz K."/>
            <person name="Wedrychowicz H."/>
        </authorList>
    </citation>
    <scope>NUCLEOTIDE SEQUENCE [LARGE SCALE GENOMIC DNA]</scope>
    <source>
        <strain evidence="9 10">DSM 44666</strain>
    </source>
</reference>
<dbReference type="InterPro" id="IPR004761">
    <property type="entry name" value="Spore_GerAB"/>
</dbReference>
<feature type="transmembrane region" description="Helical" evidence="8">
    <location>
        <begin position="148"/>
        <end position="171"/>
    </location>
</feature>
<dbReference type="RefSeq" id="WP_073154874.1">
    <property type="nucleotide sequence ID" value="NZ_FQVL01000006.1"/>
</dbReference>
<dbReference type="GO" id="GO:0016020">
    <property type="term" value="C:membrane"/>
    <property type="evidence" value="ECO:0007669"/>
    <property type="project" value="UniProtKB-SubCell"/>
</dbReference>
<keyword evidence="5 8" id="KW-0812">Transmembrane</keyword>
<evidence type="ECO:0000256" key="4">
    <source>
        <dbReference type="ARBA" id="ARBA00022544"/>
    </source>
</evidence>
<evidence type="ECO:0000256" key="2">
    <source>
        <dbReference type="ARBA" id="ARBA00007998"/>
    </source>
</evidence>
<keyword evidence="10" id="KW-1185">Reference proteome</keyword>
<dbReference type="PANTHER" id="PTHR34975:SF2">
    <property type="entry name" value="SPORE GERMINATION PROTEIN A2"/>
    <property type="match status" value="1"/>
</dbReference>
<feature type="transmembrane region" description="Helical" evidence="8">
    <location>
        <begin position="87"/>
        <end position="109"/>
    </location>
</feature>
<protein>
    <submittedName>
        <fullName evidence="9">Spore germination protein (Amino acid permease)</fullName>
    </submittedName>
</protein>
<feature type="transmembrane region" description="Helical" evidence="8">
    <location>
        <begin position="224"/>
        <end position="247"/>
    </location>
</feature>
<feature type="transmembrane region" description="Helical" evidence="8">
    <location>
        <begin position="115"/>
        <end position="141"/>
    </location>
</feature>
<feature type="transmembrane region" description="Helical" evidence="8">
    <location>
        <begin position="47"/>
        <end position="66"/>
    </location>
</feature>
<sequence length="377" mass="43277">MEIQVKNEKEGQLFTSGQLSRLFILYTAASSIAFMIQPLYLKSDFSGWWGIVLAYPISLFFIYFAVRLAQTHPTKKWIDFGKKIVGSWLHAIGIALFIAMFLTISILNLNNYTDFVGYIYLVNTPDFVITGVILLCAAIAASSGLRSIVYLSDGIFILIFLVTTFFVPLMVRDIDLNAGIALFTHFEPLKIGYATLFISNWIADLIMVLFLAPRFDLKQKPMKPIYISAGVSLFIIFIYWIVGLMLVGPHLGAHLRYPLLELVRHILIGEFLENLDPLFVAIWSITLILKIALLIYICSSLIFQYFHIQMEKKRYIPAIVALVLLGVSSFLEKFTSEYYFAIESNWIEYFLFFVKFVPIVYFLIYKIRSRKKKTKAS</sequence>
<dbReference type="GO" id="GO:0009847">
    <property type="term" value="P:spore germination"/>
    <property type="evidence" value="ECO:0007669"/>
    <property type="project" value="InterPro"/>
</dbReference>
<evidence type="ECO:0000313" key="9">
    <source>
        <dbReference type="EMBL" id="SHF00564.1"/>
    </source>
</evidence>
<evidence type="ECO:0000313" key="10">
    <source>
        <dbReference type="Proteomes" id="UP000184476"/>
    </source>
</evidence>
<organism evidence="9 10">
    <name type="scientific">Seinonella peptonophila</name>
    <dbReference type="NCBI Taxonomy" id="112248"/>
    <lineage>
        <taxon>Bacteria</taxon>
        <taxon>Bacillati</taxon>
        <taxon>Bacillota</taxon>
        <taxon>Bacilli</taxon>
        <taxon>Bacillales</taxon>
        <taxon>Thermoactinomycetaceae</taxon>
        <taxon>Seinonella</taxon>
    </lineage>
</organism>
<proteinExistence type="inferred from homology"/>
<dbReference type="EMBL" id="FQVL01000006">
    <property type="protein sequence ID" value="SHF00564.1"/>
    <property type="molecule type" value="Genomic_DNA"/>
</dbReference>
<feature type="transmembrane region" description="Helical" evidence="8">
    <location>
        <begin position="21"/>
        <end position="41"/>
    </location>
</feature>
<feature type="transmembrane region" description="Helical" evidence="8">
    <location>
        <begin position="280"/>
        <end position="303"/>
    </location>
</feature>
<evidence type="ECO:0000256" key="1">
    <source>
        <dbReference type="ARBA" id="ARBA00004141"/>
    </source>
</evidence>
<dbReference type="OrthoDB" id="2663238at2"/>
<evidence type="ECO:0000256" key="5">
    <source>
        <dbReference type="ARBA" id="ARBA00022692"/>
    </source>
</evidence>
<dbReference type="STRING" id="112248.SAMN05444392_10634"/>
<evidence type="ECO:0000256" key="8">
    <source>
        <dbReference type="SAM" id="Phobius"/>
    </source>
</evidence>
<dbReference type="PANTHER" id="PTHR34975">
    <property type="entry name" value="SPORE GERMINATION PROTEIN A2"/>
    <property type="match status" value="1"/>
</dbReference>
<feature type="transmembrane region" description="Helical" evidence="8">
    <location>
        <begin position="315"/>
        <end position="334"/>
    </location>
</feature>
<feature type="transmembrane region" description="Helical" evidence="8">
    <location>
        <begin position="346"/>
        <end position="365"/>
    </location>
</feature>
<dbReference type="AlphaFoldDB" id="A0A1M4Y445"/>
<evidence type="ECO:0000256" key="7">
    <source>
        <dbReference type="ARBA" id="ARBA00023136"/>
    </source>
</evidence>